<evidence type="ECO:0000259" key="1">
    <source>
        <dbReference type="Pfam" id="PF01266"/>
    </source>
</evidence>
<proteinExistence type="predicted"/>
<protein>
    <submittedName>
        <fullName evidence="2">FAD-binding oxidoreductase</fullName>
    </submittedName>
</protein>
<dbReference type="GO" id="GO:0005737">
    <property type="term" value="C:cytoplasm"/>
    <property type="evidence" value="ECO:0007669"/>
    <property type="project" value="TreeGrafter"/>
</dbReference>
<accession>A0A9X3N9R6</accession>
<keyword evidence="3" id="KW-1185">Reference proteome</keyword>
<dbReference type="EMBL" id="JAPDDP010000017">
    <property type="protein sequence ID" value="MDA0180990.1"/>
    <property type="molecule type" value="Genomic_DNA"/>
</dbReference>
<dbReference type="AlphaFoldDB" id="A0A9X3N9R6"/>
<evidence type="ECO:0000313" key="3">
    <source>
        <dbReference type="Proteomes" id="UP001147653"/>
    </source>
</evidence>
<gene>
    <name evidence="2" type="ORF">OJ997_11845</name>
</gene>
<feature type="domain" description="FAD dependent oxidoreductase" evidence="1">
    <location>
        <begin position="29"/>
        <end position="385"/>
    </location>
</feature>
<dbReference type="SUPFAM" id="SSF51905">
    <property type="entry name" value="FAD/NAD(P)-binding domain"/>
    <property type="match status" value="1"/>
</dbReference>
<dbReference type="PANTHER" id="PTHR13847">
    <property type="entry name" value="SARCOSINE DEHYDROGENASE-RELATED"/>
    <property type="match status" value="1"/>
</dbReference>
<name>A0A9X3N9R6_9ACTN</name>
<sequence>MVHTAHGYWLAEAGPVTPAPALEEEASADVVIIGGGYTGMWTAWQLRERGASVLLLEGELCGHGPSGRNGGFCETLWTHLPSLVERFGRERALELCLASGESVRSIGAWCEEEGVDAWFTPGGYVMASTAPAHDAVLDEILAAAPGDRVRPLSAEETRARCDSPRFRRGLLVADDATVQPARLALGLRAKLLDVIRERSRVTAVRSGPREVVVETASGGRVRAGAAVLAMNAATRGVPPLRHRLSVTSSHIVLTEPVPDVIEDLGWTGGECITDARTFVHYFRTTRDGRIAFGWGGGRLAAGARLHGKVEVDPEVATETHAHLVDMFPQIEGRAITHAWGGPIDVSPSHLPQIGTLDDGPVHYAFGFTGNGVGPSHLAGRALAALASGESTDLAVTDPNPVRVPGEPLAITGGTLVRRAFLRKERLEEAGARVDLVTRAAVAAPRALGMHVAR</sequence>
<dbReference type="Gene3D" id="3.50.50.60">
    <property type="entry name" value="FAD/NAD(P)-binding domain"/>
    <property type="match status" value="1"/>
</dbReference>
<dbReference type="Pfam" id="PF01266">
    <property type="entry name" value="DAO"/>
    <property type="match status" value="1"/>
</dbReference>
<dbReference type="PANTHER" id="PTHR13847:SF285">
    <property type="entry name" value="FAD DEPENDENT OXIDOREDUCTASE DOMAIN-CONTAINING PROTEIN"/>
    <property type="match status" value="1"/>
</dbReference>
<dbReference type="Gene3D" id="3.30.9.10">
    <property type="entry name" value="D-Amino Acid Oxidase, subunit A, domain 2"/>
    <property type="match status" value="1"/>
</dbReference>
<dbReference type="Proteomes" id="UP001147653">
    <property type="component" value="Unassembled WGS sequence"/>
</dbReference>
<reference evidence="2" key="1">
    <citation type="submission" date="2022-10" db="EMBL/GenBank/DDBJ databases">
        <title>The WGS of Solirubrobacter phytolaccae KCTC 29190.</title>
        <authorList>
            <person name="Jiang Z."/>
        </authorList>
    </citation>
    <scope>NUCLEOTIDE SEQUENCE</scope>
    <source>
        <strain evidence="2">KCTC 29190</strain>
    </source>
</reference>
<evidence type="ECO:0000313" key="2">
    <source>
        <dbReference type="EMBL" id="MDA0180990.1"/>
    </source>
</evidence>
<comment type="caution">
    <text evidence="2">The sequence shown here is derived from an EMBL/GenBank/DDBJ whole genome shotgun (WGS) entry which is preliminary data.</text>
</comment>
<organism evidence="2 3">
    <name type="scientific">Solirubrobacter phytolaccae</name>
    <dbReference type="NCBI Taxonomy" id="1404360"/>
    <lineage>
        <taxon>Bacteria</taxon>
        <taxon>Bacillati</taxon>
        <taxon>Actinomycetota</taxon>
        <taxon>Thermoleophilia</taxon>
        <taxon>Solirubrobacterales</taxon>
        <taxon>Solirubrobacteraceae</taxon>
        <taxon>Solirubrobacter</taxon>
    </lineage>
</organism>
<dbReference type="InterPro" id="IPR006076">
    <property type="entry name" value="FAD-dep_OxRdtase"/>
</dbReference>
<dbReference type="InterPro" id="IPR036188">
    <property type="entry name" value="FAD/NAD-bd_sf"/>
</dbReference>
<dbReference type="RefSeq" id="WP_270025301.1">
    <property type="nucleotide sequence ID" value="NZ_JAPDDP010000017.1"/>
</dbReference>